<comment type="domain">
    <text evidence="7">The DHHC domain is required for palmitoyltransferase activity.</text>
</comment>
<feature type="transmembrane region" description="Helical" evidence="7">
    <location>
        <begin position="188"/>
        <end position="209"/>
    </location>
</feature>
<evidence type="ECO:0000256" key="4">
    <source>
        <dbReference type="ARBA" id="ARBA00022989"/>
    </source>
</evidence>
<feature type="transmembrane region" description="Helical" evidence="7">
    <location>
        <begin position="134"/>
        <end position="161"/>
    </location>
</feature>
<dbReference type="InterPro" id="IPR039859">
    <property type="entry name" value="PFA4/ZDH16/20/ERF2-like"/>
</dbReference>
<dbReference type="PROSITE" id="PS50216">
    <property type="entry name" value="DHHC"/>
    <property type="match status" value="1"/>
</dbReference>
<evidence type="ECO:0000256" key="6">
    <source>
        <dbReference type="ARBA" id="ARBA00023315"/>
    </source>
</evidence>
<dbReference type="GO" id="GO:0016020">
    <property type="term" value="C:membrane"/>
    <property type="evidence" value="ECO:0007669"/>
    <property type="project" value="UniProtKB-SubCell"/>
</dbReference>
<dbReference type="Pfam" id="PF01529">
    <property type="entry name" value="DHHC"/>
    <property type="match status" value="1"/>
</dbReference>
<accession>A0AAW1UCV5</accession>
<evidence type="ECO:0000313" key="10">
    <source>
        <dbReference type="Proteomes" id="UP001431783"/>
    </source>
</evidence>
<evidence type="ECO:0000256" key="3">
    <source>
        <dbReference type="ARBA" id="ARBA00022692"/>
    </source>
</evidence>
<dbReference type="EC" id="2.3.1.225" evidence="7"/>
<organism evidence="9 10">
    <name type="scientific">Henosepilachna vigintioctopunctata</name>
    <dbReference type="NCBI Taxonomy" id="420089"/>
    <lineage>
        <taxon>Eukaryota</taxon>
        <taxon>Metazoa</taxon>
        <taxon>Ecdysozoa</taxon>
        <taxon>Arthropoda</taxon>
        <taxon>Hexapoda</taxon>
        <taxon>Insecta</taxon>
        <taxon>Pterygota</taxon>
        <taxon>Neoptera</taxon>
        <taxon>Endopterygota</taxon>
        <taxon>Coleoptera</taxon>
        <taxon>Polyphaga</taxon>
        <taxon>Cucujiformia</taxon>
        <taxon>Coccinelloidea</taxon>
        <taxon>Coccinellidae</taxon>
        <taxon>Epilachninae</taxon>
        <taxon>Epilachnini</taxon>
        <taxon>Henosepilachna</taxon>
    </lineage>
</organism>
<protein>
    <recommendedName>
        <fullName evidence="7">Palmitoyltransferase</fullName>
        <ecNumber evidence="7">2.3.1.225</ecNumber>
    </recommendedName>
</protein>
<keyword evidence="6 7" id="KW-0012">Acyltransferase</keyword>
<comment type="similarity">
    <text evidence="7">Belongs to the DHHC palmitoyltransferase family.</text>
</comment>
<keyword evidence="2 7" id="KW-0808">Transferase</keyword>
<evidence type="ECO:0000256" key="7">
    <source>
        <dbReference type="RuleBase" id="RU079119"/>
    </source>
</evidence>
<dbReference type="AlphaFoldDB" id="A0AAW1UCV5"/>
<keyword evidence="5 7" id="KW-0472">Membrane</keyword>
<comment type="caution">
    <text evidence="9">The sequence shown here is derived from an EMBL/GenBank/DDBJ whole genome shotgun (WGS) entry which is preliminary data.</text>
</comment>
<evidence type="ECO:0000259" key="8">
    <source>
        <dbReference type="Pfam" id="PF01529"/>
    </source>
</evidence>
<keyword evidence="3 7" id="KW-0812">Transmembrane</keyword>
<reference evidence="9 10" key="1">
    <citation type="submission" date="2023-03" db="EMBL/GenBank/DDBJ databases">
        <title>Genome insight into feeding habits of ladybird beetles.</title>
        <authorList>
            <person name="Li H.-S."/>
            <person name="Huang Y.-H."/>
            <person name="Pang H."/>
        </authorList>
    </citation>
    <scope>NUCLEOTIDE SEQUENCE [LARGE SCALE GENOMIC DNA]</scope>
    <source>
        <strain evidence="9">SYSU_2023b</strain>
        <tissue evidence="9">Whole body</tissue>
    </source>
</reference>
<keyword evidence="10" id="KW-1185">Reference proteome</keyword>
<comment type="subcellular location">
    <subcellularLocation>
        <location evidence="1">Membrane</location>
        <topology evidence="1">Multi-pass membrane protein</topology>
    </subcellularLocation>
</comment>
<dbReference type="InterPro" id="IPR001594">
    <property type="entry name" value="Palmitoyltrfase_DHHC"/>
</dbReference>
<dbReference type="PANTHER" id="PTHR12246">
    <property type="entry name" value="PALMITOYLTRANSFERASE ZDHHC16"/>
    <property type="match status" value="1"/>
</dbReference>
<keyword evidence="4 7" id="KW-1133">Transmembrane helix</keyword>
<evidence type="ECO:0000256" key="1">
    <source>
        <dbReference type="ARBA" id="ARBA00004141"/>
    </source>
</evidence>
<evidence type="ECO:0000313" key="9">
    <source>
        <dbReference type="EMBL" id="KAK9877895.1"/>
    </source>
</evidence>
<gene>
    <name evidence="9" type="ORF">WA026_020121</name>
</gene>
<dbReference type="Proteomes" id="UP001431783">
    <property type="component" value="Unassembled WGS sequence"/>
</dbReference>
<evidence type="ECO:0000256" key="2">
    <source>
        <dbReference type="ARBA" id="ARBA00022679"/>
    </source>
</evidence>
<feature type="transmembrane region" description="Helical" evidence="7">
    <location>
        <begin position="20"/>
        <end position="41"/>
    </location>
</feature>
<feature type="domain" description="Palmitoyltransferase DHHC" evidence="8">
    <location>
        <begin position="87"/>
        <end position="223"/>
    </location>
</feature>
<proteinExistence type="inferred from homology"/>
<name>A0AAW1UCV5_9CUCU</name>
<sequence>MRIRSRILPKSFQDAIITSFLILIIPFIFNFEIFIVLPHFYELWSPAYIFHVCTGTFILWNLCSNLVAIILCDSSIKGVILPSNLKTNWKFCTACECITPPRSWHCEVCNVCILKRDHHCKFTSCCIGHFNHRYFVVFVFYMFLGTLYATIYNFCFIYDVLHFESLGSLWKIVFPLVALFVFFTYKEWFLAATLLTAIGSAFTGVLLVFHGKLILRNKTTHEKEPECFKYDRGAIANIKDVFGDKWYLVWLSPLIKSELPQDGINWIVGSSQKAK</sequence>
<comment type="catalytic activity">
    <reaction evidence="7">
        <text>L-cysteinyl-[protein] + hexadecanoyl-CoA = S-hexadecanoyl-L-cysteinyl-[protein] + CoA</text>
        <dbReference type="Rhea" id="RHEA:36683"/>
        <dbReference type="Rhea" id="RHEA-COMP:10131"/>
        <dbReference type="Rhea" id="RHEA-COMP:11032"/>
        <dbReference type="ChEBI" id="CHEBI:29950"/>
        <dbReference type="ChEBI" id="CHEBI:57287"/>
        <dbReference type="ChEBI" id="CHEBI:57379"/>
        <dbReference type="ChEBI" id="CHEBI:74151"/>
        <dbReference type="EC" id="2.3.1.225"/>
    </reaction>
</comment>
<feature type="transmembrane region" description="Helical" evidence="7">
    <location>
        <begin position="47"/>
        <end position="71"/>
    </location>
</feature>
<dbReference type="EMBL" id="JARQZJ010000044">
    <property type="protein sequence ID" value="KAK9877895.1"/>
    <property type="molecule type" value="Genomic_DNA"/>
</dbReference>
<dbReference type="GO" id="GO:0019706">
    <property type="term" value="F:protein-cysteine S-palmitoyltransferase activity"/>
    <property type="evidence" value="ECO:0007669"/>
    <property type="project" value="UniProtKB-EC"/>
</dbReference>
<evidence type="ECO:0000256" key="5">
    <source>
        <dbReference type="ARBA" id="ARBA00023136"/>
    </source>
</evidence>